<feature type="domain" description="Alcohol dehydrogenase-like C-terminal" evidence="2">
    <location>
        <begin position="85"/>
        <end position="179"/>
    </location>
</feature>
<dbReference type="PANTHER" id="PTHR43401">
    <property type="entry name" value="L-THREONINE 3-DEHYDROGENASE"/>
    <property type="match status" value="1"/>
</dbReference>
<gene>
    <name evidence="3" type="ORF">S03H2_13294</name>
</gene>
<dbReference type="Gene3D" id="3.40.50.720">
    <property type="entry name" value="NAD(P)-binding Rossmann-like Domain"/>
    <property type="match status" value="1"/>
</dbReference>
<evidence type="ECO:0000259" key="2">
    <source>
        <dbReference type="Pfam" id="PF00107"/>
    </source>
</evidence>
<proteinExistence type="predicted"/>
<dbReference type="InterPro" id="IPR036291">
    <property type="entry name" value="NAD(P)-bd_dom_sf"/>
</dbReference>
<dbReference type="PANTHER" id="PTHR43401:SF2">
    <property type="entry name" value="L-THREONINE 3-DEHYDROGENASE"/>
    <property type="match status" value="1"/>
</dbReference>
<keyword evidence="1" id="KW-0560">Oxidoreductase</keyword>
<dbReference type="EMBL" id="BARU01006748">
    <property type="protein sequence ID" value="GAH36356.1"/>
    <property type="molecule type" value="Genomic_DNA"/>
</dbReference>
<dbReference type="AlphaFoldDB" id="X1ESI4"/>
<evidence type="ECO:0000256" key="1">
    <source>
        <dbReference type="ARBA" id="ARBA00023002"/>
    </source>
</evidence>
<dbReference type="Pfam" id="PF00107">
    <property type="entry name" value="ADH_zinc_N"/>
    <property type="match status" value="1"/>
</dbReference>
<feature type="non-terminal residue" evidence="3">
    <location>
        <position position="1"/>
    </location>
</feature>
<reference evidence="3" key="1">
    <citation type="journal article" date="2014" name="Front. Microbiol.">
        <title>High frequency of phylogenetically diverse reductive dehalogenase-homologous genes in deep subseafloor sedimentary metagenomes.</title>
        <authorList>
            <person name="Kawai M."/>
            <person name="Futagami T."/>
            <person name="Toyoda A."/>
            <person name="Takaki Y."/>
            <person name="Nishi S."/>
            <person name="Hori S."/>
            <person name="Arai W."/>
            <person name="Tsubouchi T."/>
            <person name="Morono Y."/>
            <person name="Uchiyama I."/>
            <person name="Ito T."/>
            <person name="Fujiyama A."/>
            <person name="Inagaki F."/>
            <person name="Takami H."/>
        </authorList>
    </citation>
    <scope>NUCLEOTIDE SEQUENCE</scope>
    <source>
        <strain evidence="3">Expedition CK06-06</strain>
    </source>
</reference>
<dbReference type="SUPFAM" id="SSF51735">
    <property type="entry name" value="NAD(P)-binding Rossmann-fold domains"/>
    <property type="match status" value="1"/>
</dbReference>
<dbReference type="Gene3D" id="3.90.180.10">
    <property type="entry name" value="Medium-chain alcohol dehydrogenases, catalytic domain"/>
    <property type="match status" value="1"/>
</dbReference>
<organism evidence="3">
    <name type="scientific">marine sediment metagenome</name>
    <dbReference type="NCBI Taxonomy" id="412755"/>
    <lineage>
        <taxon>unclassified sequences</taxon>
        <taxon>metagenomes</taxon>
        <taxon>ecological metagenomes</taxon>
    </lineage>
</organism>
<comment type="caution">
    <text evidence="3">The sequence shown here is derived from an EMBL/GenBank/DDBJ whole genome shotgun (WGS) entry which is preliminary data.</text>
</comment>
<accession>X1ESI4</accession>
<evidence type="ECO:0000313" key="3">
    <source>
        <dbReference type="EMBL" id="GAH36356.1"/>
    </source>
</evidence>
<name>X1ESI4_9ZZZZ</name>
<dbReference type="GO" id="GO:0016491">
    <property type="term" value="F:oxidoreductase activity"/>
    <property type="evidence" value="ECO:0007669"/>
    <property type="project" value="UniProtKB-KW"/>
</dbReference>
<dbReference type="InterPro" id="IPR050129">
    <property type="entry name" value="Zn_alcohol_dh"/>
</dbReference>
<dbReference type="InterPro" id="IPR013149">
    <property type="entry name" value="ADH-like_C"/>
</dbReference>
<sequence>SPDFASGWGGFSEYLLAGDHHAMLADGVADAENDWFEVYEIMRVVSDSIPVEDAVMLCTWREVYGAFGDFKFEEGDDILVFGAGPVGLSFVKFARLLGLGSIAVVEPMVEKREKALEMGADLAVSPDNDVLQSIVKDRAKPFDAVIDAVGREEIINSALPLIKMAGSICVYGVIDTPSVNLQKHLGPYNFNLFVHQWPTRSREAAAQEPLCEWIESGRLSYKEFISVEYPITEINRAFQQSKTGQTIKTLLRF</sequence>
<protein>
    <recommendedName>
        <fullName evidence="2">Alcohol dehydrogenase-like C-terminal domain-containing protein</fullName>
    </recommendedName>
</protein>